<dbReference type="Gene3D" id="2.20.25.110">
    <property type="entry name" value="S-adenosyl-L-methionine-dependent methyltransferases"/>
    <property type="match status" value="1"/>
</dbReference>
<comment type="caution">
    <text evidence="2">The sequence shown here is derived from an EMBL/GenBank/DDBJ whole genome shotgun (WGS) entry which is preliminary data.</text>
</comment>
<proteinExistence type="predicted"/>
<dbReference type="InterPro" id="IPR041698">
    <property type="entry name" value="Methyltransf_25"/>
</dbReference>
<gene>
    <name evidence="2" type="ORF">EHO59_11840</name>
</gene>
<dbReference type="Pfam" id="PF13649">
    <property type="entry name" value="Methyltransf_25"/>
    <property type="match status" value="1"/>
</dbReference>
<organism evidence="2 3">
    <name type="scientific">Leptospira semungkisensis</name>
    <dbReference type="NCBI Taxonomy" id="2484985"/>
    <lineage>
        <taxon>Bacteria</taxon>
        <taxon>Pseudomonadati</taxon>
        <taxon>Spirochaetota</taxon>
        <taxon>Spirochaetia</taxon>
        <taxon>Leptospirales</taxon>
        <taxon>Leptospiraceae</taxon>
        <taxon>Leptospira</taxon>
    </lineage>
</organism>
<evidence type="ECO:0000313" key="3">
    <source>
        <dbReference type="Proteomes" id="UP000297453"/>
    </source>
</evidence>
<dbReference type="OrthoDB" id="9811589at2"/>
<dbReference type="InterPro" id="IPR029063">
    <property type="entry name" value="SAM-dependent_MTases_sf"/>
</dbReference>
<evidence type="ECO:0000259" key="1">
    <source>
        <dbReference type="Pfam" id="PF13649"/>
    </source>
</evidence>
<dbReference type="GO" id="GO:0032259">
    <property type="term" value="P:methylation"/>
    <property type="evidence" value="ECO:0007669"/>
    <property type="project" value="UniProtKB-KW"/>
</dbReference>
<evidence type="ECO:0000313" key="2">
    <source>
        <dbReference type="EMBL" id="TGK01097.1"/>
    </source>
</evidence>
<dbReference type="AlphaFoldDB" id="A0A4R9FT42"/>
<accession>A0A4R9FT42</accession>
<keyword evidence="2" id="KW-0489">Methyltransferase</keyword>
<dbReference type="SUPFAM" id="SSF53335">
    <property type="entry name" value="S-adenosyl-L-methionine-dependent methyltransferases"/>
    <property type="match status" value="1"/>
</dbReference>
<dbReference type="EMBL" id="RQEP01000018">
    <property type="protein sequence ID" value="TGK01097.1"/>
    <property type="molecule type" value="Genomic_DNA"/>
</dbReference>
<reference evidence="2" key="1">
    <citation type="journal article" date="2019" name="PLoS Negl. Trop. Dis.">
        <title>Revisiting the worldwide diversity of Leptospira species in the environment.</title>
        <authorList>
            <person name="Vincent A.T."/>
            <person name="Schiettekatte O."/>
            <person name="Bourhy P."/>
            <person name="Veyrier F.J."/>
            <person name="Picardeau M."/>
        </authorList>
    </citation>
    <scope>NUCLEOTIDE SEQUENCE [LARGE SCALE GENOMIC DNA]</scope>
    <source>
        <strain evidence="2">SSS9</strain>
    </source>
</reference>
<keyword evidence="3" id="KW-1185">Reference proteome</keyword>
<sequence length="263" mass="30005">MDRNTRDQGNKSRIISQIPKKRPYSAFAALYDRVMREAPYSDWASMILEGYQIGTGSFPPCSIFDMGCGTCKIWPYLPPESELWGMDDSAEMLQIADSKLIRGTRVQGSLLSFPPLPNNFDLAFSIHDTLNYFLEEAQIERIFAQTSAILSEDGVFFFDVSTERNFQKNFRGRTLKETHGSTKLVWENEYDPESSVLKTSLHFTGPEVSGVEEHFHRAYPLEIWKSLLEGAGFTILGIGSDYASWKVSSRANYWNFLCRKNSK</sequence>
<dbReference type="GO" id="GO:0008168">
    <property type="term" value="F:methyltransferase activity"/>
    <property type="evidence" value="ECO:0007669"/>
    <property type="project" value="UniProtKB-KW"/>
</dbReference>
<dbReference type="Gene3D" id="3.40.50.150">
    <property type="entry name" value="Vaccinia Virus protein VP39"/>
    <property type="match status" value="1"/>
</dbReference>
<feature type="domain" description="Methyltransferase" evidence="1">
    <location>
        <begin position="63"/>
        <end position="154"/>
    </location>
</feature>
<keyword evidence="2" id="KW-0808">Transferase</keyword>
<protein>
    <submittedName>
        <fullName evidence="2">Class I SAM-dependent methyltransferase</fullName>
    </submittedName>
</protein>
<name>A0A4R9FT42_9LEPT</name>
<dbReference type="Proteomes" id="UP000297453">
    <property type="component" value="Unassembled WGS sequence"/>
</dbReference>